<evidence type="ECO:0000313" key="2">
    <source>
        <dbReference type="EMBL" id="SIR44099.1"/>
    </source>
</evidence>
<protein>
    <submittedName>
        <fullName evidence="2">Glycosyl transferase family 2</fullName>
    </submittedName>
</protein>
<dbReference type="PANTHER" id="PTHR43685:SF2">
    <property type="entry name" value="GLYCOSYLTRANSFERASE 2-LIKE DOMAIN-CONTAINING PROTEIN"/>
    <property type="match status" value="1"/>
</dbReference>
<evidence type="ECO:0000259" key="1">
    <source>
        <dbReference type="Pfam" id="PF00535"/>
    </source>
</evidence>
<dbReference type="InterPro" id="IPR001173">
    <property type="entry name" value="Glyco_trans_2-like"/>
</dbReference>
<dbReference type="SUPFAM" id="SSF53448">
    <property type="entry name" value="Nucleotide-diphospho-sugar transferases"/>
    <property type="match status" value="1"/>
</dbReference>
<accession>A0A1N7AYD8</accession>
<sequence length="314" mass="36075">MFSIIIPLYNKEASVAETLNTVLAQTFTAYEVIVVDDGSTDRSLSIVQSFTDSRIKVYSKQNGGVSHARNYGIERANYDYIAFLDADDAWDSNYLEEMSKLIARHPECGMYNCAYRGVKGDRILIESPNIPDGVIDNYFKTTLTLDNMISWTSATIIRKEVTTVAGLFPVGMISGEDSFMWCKVAMHYPVAYTHKIMATYNMMMSGAYSRIAKPDSCKESWSDLYSDHDMYLNKFIAYKAVENGLRHAWAGQKRKSKLIERQLNFARTYNDKFFNQRFVRLFCLNRTPLFAVRILLLYKKLVTIRFFGPRYLSA</sequence>
<reference evidence="3" key="1">
    <citation type="submission" date="2017-01" db="EMBL/GenBank/DDBJ databases">
        <authorList>
            <person name="Varghese N."/>
            <person name="Submissions S."/>
        </authorList>
    </citation>
    <scope>NUCLEOTIDE SEQUENCE [LARGE SCALE GENOMIC DNA]</scope>
    <source>
        <strain evidence="3">DM9</strain>
    </source>
</reference>
<dbReference type="EMBL" id="FTNM01000006">
    <property type="protein sequence ID" value="SIR44099.1"/>
    <property type="molecule type" value="Genomic_DNA"/>
</dbReference>
<organism evidence="2 3">
    <name type="scientific">Pontibacter lucknowensis</name>
    <dbReference type="NCBI Taxonomy" id="1077936"/>
    <lineage>
        <taxon>Bacteria</taxon>
        <taxon>Pseudomonadati</taxon>
        <taxon>Bacteroidota</taxon>
        <taxon>Cytophagia</taxon>
        <taxon>Cytophagales</taxon>
        <taxon>Hymenobacteraceae</taxon>
        <taxon>Pontibacter</taxon>
    </lineage>
</organism>
<keyword evidence="2" id="KW-0808">Transferase</keyword>
<dbReference type="STRING" id="1077936.SAMN05421545_3673"/>
<keyword evidence="3" id="KW-1185">Reference proteome</keyword>
<dbReference type="Gene3D" id="3.90.550.10">
    <property type="entry name" value="Spore Coat Polysaccharide Biosynthesis Protein SpsA, Chain A"/>
    <property type="match status" value="1"/>
</dbReference>
<proteinExistence type="predicted"/>
<dbReference type="RefSeq" id="WP_076423143.1">
    <property type="nucleotide sequence ID" value="NZ_FTNM01000006.1"/>
</dbReference>
<name>A0A1N7AYD8_9BACT</name>
<dbReference type="AlphaFoldDB" id="A0A1N7AYD8"/>
<dbReference type="GO" id="GO:0016740">
    <property type="term" value="F:transferase activity"/>
    <property type="evidence" value="ECO:0007669"/>
    <property type="project" value="UniProtKB-KW"/>
</dbReference>
<dbReference type="InterPro" id="IPR050834">
    <property type="entry name" value="Glycosyltransf_2"/>
</dbReference>
<gene>
    <name evidence="2" type="ORF">SAMN05421545_3673</name>
</gene>
<dbReference type="PANTHER" id="PTHR43685">
    <property type="entry name" value="GLYCOSYLTRANSFERASE"/>
    <property type="match status" value="1"/>
</dbReference>
<evidence type="ECO:0000313" key="3">
    <source>
        <dbReference type="Proteomes" id="UP000185924"/>
    </source>
</evidence>
<dbReference type="OrthoDB" id="6307329at2"/>
<dbReference type="CDD" id="cd00761">
    <property type="entry name" value="Glyco_tranf_GTA_type"/>
    <property type="match status" value="1"/>
</dbReference>
<feature type="domain" description="Glycosyltransferase 2-like" evidence="1">
    <location>
        <begin position="3"/>
        <end position="115"/>
    </location>
</feature>
<dbReference type="InterPro" id="IPR029044">
    <property type="entry name" value="Nucleotide-diphossugar_trans"/>
</dbReference>
<dbReference type="Pfam" id="PF00535">
    <property type="entry name" value="Glycos_transf_2"/>
    <property type="match status" value="1"/>
</dbReference>
<dbReference type="Proteomes" id="UP000185924">
    <property type="component" value="Unassembled WGS sequence"/>
</dbReference>